<dbReference type="Gene3D" id="3.40.630.30">
    <property type="match status" value="1"/>
</dbReference>
<reference evidence="2 3" key="1">
    <citation type="submission" date="2023-11" db="EMBL/GenBank/DDBJ databases">
        <title>Peredibacter starrii A3.12.</title>
        <authorList>
            <person name="Mitchell R.J."/>
        </authorList>
    </citation>
    <scope>NUCLEOTIDE SEQUENCE [LARGE SCALE GENOMIC DNA]</scope>
    <source>
        <strain evidence="2 3">A3.12</strain>
    </source>
</reference>
<keyword evidence="3" id="KW-1185">Reference proteome</keyword>
<dbReference type="AlphaFoldDB" id="A0AAX4HV86"/>
<feature type="domain" description="N-acetyltransferase" evidence="1">
    <location>
        <begin position="8"/>
        <end position="167"/>
    </location>
</feature>
<dbReference type="PANTHER" id="PTHR43792:SF16">
    <property type="entry name" value="N-ACETYLTRANSFERASE DOMAIN-CONTAINING PROTEIN"/>
    <property type="match status" value="1"/>
</dbReference>
<dbReference type="RefSeq" id="WP_321399495.1">
    <property type="nucleotide sequence ID" value="NZ_CP139487.1"/>
</dbReference>
<evidence type="ECO:0000313" key="2">
    <source>
        <dbReference type="EMBL" id="WPU66864.1"/>
    </source>
</evidence>
<dbReference type="InterPro" id="IPR016181">
    <property type="entry name" value="Acyl_CoA_acyltransferase"/>
</dbReference>
<protein>
    <submittedName>
        <fullName evidence="2">GNAT family N-acetyltransferase</fullName>
    </submittedName>
</protein>
<evidence type="ECO:0000259" key="1">
    <source>
        <dbReference type="PROSITE" id="PS51186"/>
    </source>
</evidence>
<dbReference type="PANTHER" id="PTHR43792">
    <property type="entry name" value="GNAT FAMILY, PUTATIVE (AFU_ORTHOLOGUE AFUA_3G00765)-RELATED-RELATED"/>
    <property type="match status" value="1"/>
</dbReference>
<dbReference type="SUPFAM" id="SSF55729">
    <property type="entry name" value="Acyl-CoA N-acyltransferases (Nat)"/>
    <property type="match status" value="1"/>
</dbReference>
<dbReference type="Pfam" id="PF13302">
    <property type="entry name" value="Acetyltransf_3"/>
    <property type="match status" value="1"/>
</dbReference>
<evidence type="ECO:0000313" key="3">
    <source>
        <dbReference type="Proteomes" id="UP001324634"/>
    </source>
</evidence>
<dbReference type="GO" id="GO:0016747">
    <property type="term" value="F:acyltransferase activity, transferring groups other than amino-acyl groups"/>
    <property type="evidence" value="ECO:0007669"/>
    <property type="project" value="InterPro"/>
</dbReference>
<sequence>MEIKTSRLLIRPWKDEDVKHYLAMSVDVGYNCFTPPGVYLVKDEGEALTKVRLRIKNFTDSGIGKFPIFLKETGEFIGTCGADKFDLDGKQEYELGYRFMLNHWNKGYATESANALLDYLLKDLKLPQVHAFAVYQNPASLKVIEKVGFTYLRDFMWSNLVHRLYIKSCS</sequence>
<accession>A0AAX4HV86</accession>
<name>A0AAX4HV86_9BACT</name>
<proteinExistence type="predicted"/>
<dbReference type="InterPro" id="IPR051531">
    <property type="entry name" value="N-acetyltransferase"/>
</dbReference>
<dbReference type="EMBL" id="CP139487">
    <property type="protein sequence ID" value="WPU66864.1"/>
    <property type="molecule type" value="Genomic_DNA"/>
</dbReference>
<dbReference type="PROSITE" id="PS51186">
    <property type="entry name" value="GNAT"/>
    <property type="match status" value="1"/>
</dbReference>
<dbReference type="InterPro" id="IPR000182">
    <property type="entry name" value="GNAT_dom"/>
</dbReference>
<dbReference type="Proteomes" id="UP001324634">
    <property type="component" value="Chromosome"/>
</dbReference>
<gene>
    <name evidence="2" type="ORF">SOO65_08890</name>
</gene>
<organism evidence="2 3">
    <name type="scientific">Peredibacter starrii</name>
    <dbReference type="NCBI Taxonomy" id="28202"/>
    <lineage>
        <taxon>Bacteria</taxon>
        <taxon>Pseudomonadati</taxon>
        <taxon>Bdellovibrionota</taxon>
        <taxon>Bacteriovoracia</taxon>
        <taxon>Bacteriovoracales</taxon>
        <taxon>Bacteriovoracaceae</taxon>
        <taxon>Peredibacter</taxon>
    </lineage>
</organism>
<dbReference type="KEGG" id="psti:SOO65_08890"/>